<accession>A0A5S6PZ13</accession>
<organism evidence="4 5">
    <name type="scientific">Trichuris muris</name>
    <name type="common">Mouse whipworm</name>
    <dbReference type="NCBI Taxonomy" id="70415"/>
    <lineage>
        <taxon>Eukaryota</taxon>
        <taxon>Metazoa</taxon>
        <taxon>Ecdysozoa</taxon>
        <taxon>Nematoda</taxon>
        <taxon>Enoplea</taxon>
        <taxon>Dorylaimia</taxon>
        <taxon>Trichinellida</taxon>
        <taxon>Trichuridae</taxon>
        <taxon>Trichuris</taxon>
    </lineage>
</organism>
<evidence type="ECO:0000313" key="5">
    <source>
        <dbReference type="WBParaSite" id="TMUE_0000000114.1"/>
    </source>
</evidence>
<dbReference type="InterPro" id="IPR023398">
    <property type="entry name" value="TIF_eIF4e-like"/>
</dbReference>
<dbReference type="GO" id="GO:0000340">
    <property type="term" value="F:RNA 7-methylguanosine cap binding"/>
    <property type="evidence" value="ECO:0007669"/>
    <property type="project" value="TreeGrafter"/>
</dbReference>
<dbReference type="Gene3D" id="3.30.760.10">
    <property type="entry name" value="RNA Cap, Translation Initiation Factor Eif4e"/>
    <property type="match status" value="1"/>
</dbReference>
<reference evidence="4" key="1">
    <citation type="submission" date="2013-11" db="EMBL/GenBank/DDBJ databases">
        <authorList>
            <person name="Aslett M."/>
        </authorList>
    </citation>
    <scope>NUCLEOTIDE SEQUENCE [LARGE SCALE GENOMIC DNA]</scope>
    <source>
        <strain evidence="4">Edinburgh</strain>
    </source>
</reference>
<comment type="similarity">
    <text evidence="2">Belongs to the eukaryotic initiation factor 4E family.</text>
</comment>
<dbReference type="WBParaSite" id="TMUE_2000010065.1">
    <property type="protein sequence ID" value="TMUE_2000010065.1"/>
    <property type="gene ID" value="WBGene00286901"/>
</dbReference>
<dbReference type="GO" id="GO:0016281">
    <property type="term" value="C:eukaryotic translation initiation factor 4F complex"/>
    <property type="evidence" value="ECO:0007669"/>
    <property type="project" value="TreeGrafter"/>
</dbReference>
<reference evidence="4" key="2">
    <citation type="submission" date="2014-03" db="EMBL/GenBank/DDBJ databases">
        <title>The whipworm genome and dual-species transcriptomics of an intimate host-pathogen interaction.</title>
        <authorList>
            <person name="Foth B.J."/>
            <person name="Tsai I.J."/>
            <person name="Reid A.J."/>
            <person name="Bancroft A.J."/>
            <person name="Nichol S."/>
            <person name="Tracey A."/>
            <person name="Holroyd N."/>
            <person name="Cotton J.A."/>
            <person name="Stanley E.J."/>
            <person name="Zarowiecki M."/>
            <person name="Liu J.Z."/>
            <person name="Huckvale T."/>
            <person name="Cooper P.J."/>
            <person name="Grencis R.K."/>
            <person name="Berriman M."/>
        </authorList>
    </citation>
    <scope>NUCLEOTIDE SEQUENCE [LARGE SCALE GENOMIC DNA]</scope>
    <source>
        <strain evidence="4">Edinburgh</strain>
    </source>
</reference>
<dbReference type="PROSITE" id="PS00813">
    <property type="entry name" value="IF4E"/>
    <property type="match status" value="1"/>
</dbReference>
<proteinExistence type="inferred from homology"/>
<feature type="region of interest" description="Disordered" evidence="3">
    <location>
        <begin position="1"/>
        <end position="37"/>
    </location>
</feature>
<dbReference type="PANTHER" id="PTHR11960">
    <property type="entry name" value="EUKARYOTIC TRANSLATION INITIATION FACTOR 4E RELATED"/>
    <property type="match status" value="1"/>
</dbReference>
<keyword evidence="2" id="KW-0396">Initiation factor</keyword>
<keyword evidence="4" id="KW-1185">Reference proteome</keyword>
<dbReference type="Pfam" id="PF01652">
    <property type="entry name" value="IF4E"/>
    <property type="match status" value="1"/>
</dbReference>
<protein>
    <recommendedName>
        <fullName evidence="1">eIF-4F 25 kDa subunit</fullName>
    </recommendedName>
</protein>
<sequence length="289" mass="33019">MTSAEFPVEGGEKSPNSSKSGSEEKLSETKNETEVSTSVATCDKNSYVKHPLMYTWMLWYLKNERNKMWSDCLRAVGKVSTIEDFWSLYRIIQEASTLQVGSDYYFFKENIRPEWEDEMNCNGGRWIVTVDRNSHRVDTIWLELLVAMLGEQFGIYSDQICGATVNIRHRGFKVCLWTKDALNQESNIRIGQIMKEKLGIQESISYESHADAGVKHDSTFKAKYKALARRRVEKMGAKKVSVGLGLRPETLICDDVFRKDEYVDSKNEQVDPCMINSIIPIMDSLGSGF</sequence>
<reference evidence="5 6" key="3">
    <citation type="submission" date="2019-12" db="UniProtKB">
        <authorList>
            <consortium name="WormBaseParasite"/>
        </authorList>
    </citation>
    <scope>IDENTIFICATION</scope>
</reference>
<name>A0A5S6PZ13_TRIMR</name>
<evidence type="ECO:0000256" key="1">
    <source>
        <dbReference type="ARBA" id="ARBA00032656"/>
    </source>
</evidence>
<keyword evidence="2" id="KW-0694">RNA-binding</keyword>
<evidence type="ECO:0000313" key="6">
    <source>
        <dbReference type="WBParaSite" id="TMUE_2000010065.1"/>
    </source>
</evidence>
<dbReference type="InterPro" id="IPR001040">
    <property type="entry name" value="TIF_eIF_4E"/>
</dbReference>
<evidence type="ECO:0000256" key="3">
    <source>
        <dbReference type="SAM" id="MobiDB-lite"/>
    </source>
</evidence>
<feature type="compositionally biased region" description="Basic and acidic residues" evidence="3">
    <location>
        <begin position="21"/>
        <end position="33"/>
    </location>
</feature>
<dbReference type="InterPro" id="IPR019770">
    <property type="entry name" value="TIF_eIF_4E_CS"/>
</dbReference>
<keyword evidence="2" id="KW-0648">Protein biosynthesis</keyword>
<dbReference type="STRING" id="70415.A0A5S6PZ13"/>
<dbReference type="Proteomes" id="UP000046395">
    <property type="component" value="Unassembled WGS sequence"/>
</dbReference>
<dbReference type="GO" id="GO:0003743">
    <property type="term" value="F:translation initiation factor activity"/>
    <property type="evidence" value="ECO:0007669"/>
    <property type="project" value="UniProtKB-KW"/>
</dbReference>
<evidence type="ECO:0000313" key="4">
    <source>
        <dbReference type="Proteomes" id="UP000046395"/>
    </source>
</evidence>
<evidence type="ECO:0000256" key="2">
    <source>
        <dbReference type="RuleBase" id="RU004374"/>
    </source>
</evidence>
<dbReference type="AlphaFoldDB" id="A0A5S6PZ13"/>
<dbReference type="PANTHER" id="PTHR11960:SF69">
    <property type="entry name" value="EUKARYOTIC TRANSLATION INITIATION FACTOR 4E-3"/>
    <property type="match status" value="1"/>
</dbReference>
<dbReference type="SUPFAM" id="SSF55418">
    <property type="entry name" value="eIF4e-like"/>
    <property type="match status" value="1"/>
</dbReference>
<dbReference type="WBParaSite" id="TMUE_0000000114.1">
    <property type="protein sequence ID" value="TMUE_0000000114.1"/>
    <property type="gene ID" value="WBGene00296062"/>
</dbReference>